<dbReference type="EMBL" id="BAABUK010000029">
    <property type="protein sequence ID" value="GAA5815950.1"/>
    <property type="molecule type" value="Genomic_DNA"/>
</dbReference>
<proteinExistence type="predicted"/>
<keyword evidence="3" id="KW-1185">Reference proteome</keyword>
<feature type="region of interest" description="Disordered" evidence="1">
    <location>
        <begin position="1"/>
        <end position="22"/>
    </location>
</feature>
<accession>A0ABP9Z9Z1</accession>
<evidence type="ECO:0000256" key="1">
    <source>
        <dbReference type="SAM" id="MobiDB-lite"/>
    </source>
</evidence>
<comment type="caution">
    <text evidence="2">The sequence shown here is derived from an EMBL/GenBank/DDBJ whole genome shotgun (WGS) entry which is preliminary data.</text>
</comment>
<protein>
    <submittedName>
        <fullName evidence="2">Uncharacterized protein</fullName>
    </submittedName>
</protein>
<evidence type="ECO:0000313" key="3">
    <source>
        <dbReference type="Proteomes" id="UP001473302"/>
    </source>
</evidence>
<evidence type="ECO:0000313" key="2">
    <source>
        <dbReference type="EMBL" id="GAA5815950.1"/>
    </source>
</evidence>
<reference evidence="2 3" key="1">
    <citation type="submission" date="2024-04" db="EMBL/GenBank/DDBJ databases">
        <title>genome sequences of Mucor flavus KT1a and Helicostylum pulchrum KT1b strains isolated from the surface of a dry-aged beef.</title>
        <authorList>
            <person name="Toyotome T."/>
            <person name="Hosono M."/>
            <person name="Torimaru M."/>
            <person name="Fukuda K."/>
            <person name="Mikami N."/>
        </authorList>
    </citation>
    <scope>NUCLEOTIDE SEQUENCE [LARGE SCALE GENOMIC DNA]</scope>
    <source>
        <strain evidence="2 3">KT1a</strain>
    </source>
</reference>
<sequence length="88" mass="10244">MQLQKEEGFNLVSDNTEEDLDENELVSNTIDPCLEADILLTVDNLKTDFDEDIVIFQDLEEFLTELYLLSRYSAGLETVFYECDIHFL</sequence>
<gene>
    <name evidence="2" type="ORF">MFLAVUS_009469</name>
</gene>
<dbReference type="Proteomes" id="UP001473302">
    <property type="component" value="Unassembled WGS sequence"/>
</dbReference>
<organism evidence="2 3">
    <name type="scientific">Mucor flavus</name>
    <dbReference type="NCBI Taxonomy" id="439312"/>
    <lineage>
        <taxon>Eukaryota</taxon>
        <taxon>Fungi</taxon>
        <taxon>Fungi incertae sedis</taxon>
        <taxon>Mucoromycota</taxon>
        <taxon>Mucoromycotina</taxon>
        <taxon>Mucoromycetes</taxon>
        <taxon>Mucorales</taxon>
        <taxon>Mucorineae</taxon>
        <taxon>Mucoraceae</taxon>
        <taxon>Mucor</taxon>
    </lineage>
</organism>
<name>A0ABP9Z9Z1_9FUNG</name>